<sequence>MGSVIRLDSEFVRANVSKVVQTSDELPAATIIGVVDGNGTEPAASQFTQLLRTRAETLGARVEEVRQYIAQNAAALSQAVQTLEERDEMNASDAQQVTAIIDAASTAPPAGVSPGASAGGQAGVRGALGLQ</sequence>
<name>A0A4Y3QKK5_MICTE</name>
<dbReference type="AlphaFoldDB" id="A0A4Y3QKK5"/>
<evidence type="ECO:0000313" key="2">
    <source>
        <dbReference type="Proteomes" id="UP000319525"/>
    </source>
</evidence>
<dbReference type="RefSeq" id="WP_116238739.1">
    <property type="nucleotide sequence ID" value="NZ_BJML01000003.1"/>
</dbReference>
<protein>
    <submittedName>
        <fullName evidence="1">Uncharacterized protein</fullName>
    </submittedName>
</protein>
<organism evidence="1 2">
    <name type="scientific">Microbacterium testaceum</name>
    <name type="common">Aureobacterium testaceum</name>
    <name type="synonym">Brevibacterium testaceum</name>
    <dbReference type="NCBI Taxonomy" id="2033"/>
    <lineage>
        <taxon>Bacteria</taxon>
        <taxon>Bacillati</taxon>
        <taxon>Actinomycetota</taxon>
        <taxon>Actinomycetes</taxon>
        <taxon>Micrococcales</taxon>
        <taxon>Microbacteriaceae</taxon>
        <taxon>Microbacterium</taxon>
    </lineage>
</organism>
<reference evidence="1 2" key="1">
    <citation type="submission" date="2019-06" db="EMBL/GenBank/DDBJ databases">
        <title>Whole genome shotgun sequence of Microbacterium testaceum NBRC 12675.</title>
        <authorList>
            <person name="Hosoyama A."/>
            <person name="Uohara A."/>
            <person name="Ohji S."/>
            <person name="Ichikawa N."/>
        </authorList>
    </citation>
    <scope>NUCLEOTIDE SEQUENCE [LARGE SCALE GENOMIC DNA]</scope>
    <source>
        <strain evidence="1 2">NBRC 12675</strain>
    </source>
</reference>
<dbReference type="EMBL" id="BJML01000003">
    <property type="protein sequence ID" value="GEB45437.1"/>
    <property type="molecule type" value="Genomic_DNA"/>
</dbReference>
<gene>
    <name evidence="1" type="ORF">MTE01_13820</name>
</gene>
<proteinExistence type="predicted"/>
<dbReference type="GeneID" id="57146087"/>
<evidence type="ECO:0000313" key="1">
    <source>
        <dbReference type="EMBL" id="GEB45437.1"/>
    </source>
</evidence>
<comment type="caution">
    <text evidence="1">The sequence shown here is derived from an EMBL/GenBank/DDBJ whole genome shotgun (WGS) entry which is preliminary data.</text>
</comment>
<accession>A0A4Y3QKK5</accession>
<dbReference type="Proteomes" id="UP000319525">
    <property type="component" value="Unassembled WGS sequence"/>
</dbReference>